<dbReference type="EMBL" id="MN740018">
    <property type="protein sequence ID" value="QHT84489.1"/>
    <property type="molecule type" value="Genomic_DNA"/>
</dbReference>
<evidence type="ECO:0000313" key="1">
    <source>
        <dbReference type="EMBL" id="QHT84489.1"/>
    </source>
</evidence>
<sequence length="232" mass="26880">MDIISKNKSYFDTISSISNQLNECFTKKGWLSIFGLVCNGVYYYYLNKLDEFNYTLGDYNQFNIIILKNHAMNYIKSHPDIIINNNKFSINLNNINVNVFIQNCSGLNFENSIISLNNINVLNINNLFVHAQNIVNRQLNSPKLQFNSENIDNLVKFHQETHQKLLYFKMVENINKLMNEQQTQAALSSASTYMTRRPVPIAPKLTRSLSLLLEAVNYIENQDKTEPPAKRK</sequence>
<organism evidence="1">
    <name type="scientific">viral metagenome</name>
    <dbReference type="NCBI Taxonomy" id="1070528"/>
    <lineage>
        <taxon>unclassified sequences</taxon>
        <taxon>metagenomes</taxon>
        <taxon>organismal metagenomes</taxon>
    </lineage>
</organism>
<accession>A0A6C0HVA2</accession>
<dbReference type="AlphaFoldDB" id="A0A6C0HVA2"/>
<reference evidence="1" key="1">
    <citation type="journal article" date="2020" name="Nature">
        <title>Giant virus diversity and host interactions through global metagenomics.</title>
        <authorList>
            <person name="Schulz F."/>
            <person name="Roux S."/>
            <person name="Paez-Espino D."/>
            <person name="Jungbluth S."/>
            <person name="Walsh D.A."/>
            <person name="Denef V.J."/>
            <person name="McMahon K.D."/>
            <person name="Konstantinidis K.T."/>
            <person name="Eloe-Fadrosh E.A."/>
            <person name="Kyrpides N.C."/>
            <person name="Woyke T."/>
        </authorList>
    </citation>
    <scope>NUCLEOTIDE SEQUENCE</scope>
    <source>
        <strain evidence="1">GVMAG-M-3300023184-177</strain>
    </source>
</reference>
<proteinExistence type="predicted"/>
<protein>
    <submittedName>
        <fullName evidence="1">Uncharacterized protein</fullName>
    </submittedName>
</protein>
<name>A0A6C0HVA2_9ZZZZ</name>